<gene>
    <name evidence="3" type="ORF">FHS29_005888</name>
</gene>
<dbReference type="InterPro" id="IPR024079">
    <property type="entry name" value="MetalloPept_cat_dom_sf"/>
</dbReference>
<dbReference type="RefSeq" id="WP_184695964.1">
    <property type="nucleotide sequence ID" value="NZ_JACHJN010000010.1"/>
</dbReference>
<sequence length="281" mass="30071">MRHPARRRPPSGGARTRLPHYLVGICLAAATVMALDARMASWEVVAHGRTPADAGAATRPADPPEPPPGLRRSSAELPPGEPFPQRGTGTWRTVPGTTRTVGTGTVRTYAVEVEAGVALPQGDDAFAARVGHALAHPRGWTSGGRFAFRRVDREEPDFRVRLAAQETARALCGFELPYDTSCRVGATVYVSAARWFRGAYAFGDDLRGYQAYAVNHEVGHFLGFGHEPCPEDGGPAPVMMQQTLSTGNDELATIIAGSDQGIAVAPDGKWCTPNPWPDPPR</sequence>
<dbReference type="Proteomes" id="UP000547510">
    <property type="component" value="Unassembled WGS sequence"/>
</dbReference>
<name>A0A841CSZ4_9PSEU</name>
<reference evidence="3 4" key="1">
    <citation type="submission" date="2020-08" db="EMBL/GenBank/DDBJ databases">
        <title>Genomic Encyclopedia of Type Strains, Phase III (KMG-III): the genomes of soil and plant-associated and newly described type strains.</title>
        <authorList>
            <person name="Whitman W."/>
        </authorList>
    </citation>
    <scope>NUCLEOTIDE SEQUENCE [LARGE SCALE GENOMIC DNA]</scope>
    <source>
        <strain evidence="3 4">CECT 8640</strain>
    </source>
</reference>
<evidence type="ECO:0000259" key="2">
    <source>
        <dbReference type="Pfam" id="PF11350"/>
    </source>
</evidence>
<accession>A0A841CSZ4</accession>
<feature type="compositionally biased region" description="Low complexity" evidence="1">
    <location>
        <begin position="86"/>
        <end position="99"/>
    </location>
</feature>
<feature type="domain" description="DUF3152" evidence="2">
    <location>
        <begin position="77"/>
        <end position="279"/>
    </location>
</feature>
<dbReference type="Pfam" id="PF11350">
    <property type="entry name" value="DUF3152"/>
    <property type="match status" value="1"/>
</dbReference>
<keyword evidence="4" id="KW-1185">Reference proteome</keyword>
<dbReference type="SUPFAM" id="SSF55486">
    <property type="entry name" value="Metalloproteases ('zincins'), catalytic domain"/>
    <property type="match status" value="1"/>
</dbReference>
<feature type="region of interest" description="Disordered" evidence="1">
    <location>
        <begin position="51"/>
        <end position="99"/>
    </location>
</feature>
<dbReference type="Gene3D" id="3.40.390.10">
    <property type="entry name" value="Collagenase (Catalytic Domain)"/>
    <property type="match status" value="1"/>
</dbReference>
<dbReference type="AlphaFoldDB" id="A0A841CSZ4"/>
<proteinExistence type="predicted"/>
<dbReference type="InterPro" id="IPR022603">
    <property type="entry name" value="DUF3152"/>
</dbReference>
<evidence type="ECO:0000256" key="1">
    <source>
        <dbReference type="SAM" id="MobiDB-lite"/>
    </source>
</evidence>
<dbReference type="GO" id="GO:0008237">
    <property type="term" value="F:metallopeptidase activity"/>
    <property type="evidence" value="ECO:0007669"/>
    <property type="project" value="InterPro"/>
</dbReference>
<evidence type="ECO:0000313" key="4">
    <source>
        <dbReference type="Proteomes" id="UP000547510"/>
    </source>
</evidence>
<organism evidence="3 4">
    <name type="scientific">Saccharothrix tamanrassetensis</name>
    <dbReference type="NCBI Taxonomy" id="1051531"/>
    <lineage>
        <taxon>Bacteria</taxon>
        <taxon>Bacillati</taxon>
        <taxon>Actinomycetota</taxon>
        <taxon>Actinomycetes</taxon>
        <taxon>Pseudonocardiales</taxon>
        <taxon>Pseudonocardiaceae</taxon>
        <taxon>Saccharothrix</taxon>
    </lineage>
</organism>
<dbReference type="EMBL" id="JACHJN010000010">
    <property type="protein sequence ID" value="MBB5959268.1"/>
    <property type="molecule type" value="Genomic_DNA"/>
</dbReference>
<evidence type="ECO:0000313" key="3">
    <source>
        <dbReference type="EMBL" id="MBB5959268.1"/>
    </source>
</evidence>
<protein>
    <recommendedName>
        <fullName evidence="2">DUF3152 domain-containing protein</fullName>
    </recommendedName>
</protein>
<comment type="caution">
    <text evidence="3">The sequence shown here is derived from an EMBL/GenBank/DDBJ whole genome shotgun (WGS) entry which is preliminary data.</text>
</comment>